<feature type="domain" description="C2HC/C3H-type" evidence="7">
    <location>
        <begin position="253"/>
        <end position="282"/>
    </location>
</feature>
<dbReference type="Pfam" id="PF13913">
    <property type="entry name" value="zf-C2HC_2"/>
    <property type="match status" value="5"/>
</dbReference>
<evidence type="ECO:0000256" key="5">
    <source>
        <dbReference type="PROSITE-ProRule" id="PRU01371"/>
    </source>
</evidence>
<name>A0A813WTA3_9BILA</name>
<evidence type="ECO:0000256" key="4">
    <source>
        <dbReference type="ARBA" id="ARBA00022833"/>
    </source>
</evidence>
<dbReference type="Gene3D" id="3.30.160.60">
    <property type="entry name" value="Classic Zinc Finger"/>
    <property type="match status" value="3"/>
</dbReference>
<keyword evidence="2" id="KW-0677">Repeat</keyword>
<evidence type="ECO:0000313" key="8">
    <source>
        <dbReference type="EMBL" id="CAF0865821.1"/>
    </source>
</evidence>
<evidence type="ECO:0000256" key="3">
    <source>
        <dbReference type="ARBA" id="ARBA00022771"/>
    </source>
</evidence>
<dbReference type="InterPro" id="IPR049899">
    <property type="entry name" value="Znf_C2HC_C3H"/>
</dbReference>
<feature type="domain" description="C2HC/C3H-type" evidence="7">
    <location>
        <begin position="162"/>
        <end position="191"/>
    </location>
</feature>
<feature type="region of interest" description="Disordered" evidence="6">
    <location>
        <begin position="465"/>
        <end position="530"/>
    </location>
</feature>
<feature type="domain" description="C2HC/C3H-type" evidence="7">
    <location>
        <begin position="90"/>
        <end position="119"/>
    </location>
</feature>
<feature type="region of interest" description="Disordered" evidence="6">
    <location>
        <begin position="1"/>
        <end position="83"/>
    </location>
</feature>
<dbReference type="AlphaFoldDB" id="A0A813WTA3"/>
<protein>
    <recommendedName>
        <fullName evidence="7">C2HC/C3H-type domain-containing protein</fullName>
    </recommendedName>
</protein>
<evidence type="ECO:0000256" key="2">
    <source>
        <dbReference type="ARBA" id="ARBA00022737"/>
    </source>
</evidence>
<evidence type="ECO:0000259" key="7">
    <source>
        <dbReference type="PROSITE" id="PS52027"/>
    </source>
</evidence>
<feature type="region of interest" description="Disordered" evidence="6">
    <location>
        <begin position="394"/>
        <end position="432"/>
    </location>
</feature>
<dbReference type="Proteomes" id="UP000663860">
    <property type="component" value="Unassembled WGS sequence"/>
</dbReference>
<feature type="domain" description="C2HC/C3H-type" evidence="7">
    <location>
        <begin position="438"/>
        <end position="467"/>
    </location>
</feature>
<dbReference type="InterPro" id="IPR026319">
    <property type="entry name" value="ZC2HC1A/B-like"/>
</dbReference>
<accession>A0A813WTA3</accession>
<feature type="compositionally biased region" description="Polar residues" evidence="6">
    <location>
        <begin position="465"/>
        <end position="479"/>
    </location>
</feature>
<feature type="domain" description="C2HC/C3H-type" evidence="7">
    <location>
        <begin position="364"/>
        <end position="393"/>
    </location>
</feature>
<keyword evidence="1" id="KW-0479">Metal-binding</keyword>
<organism evidence="8 9">
    <name type="scientific">Adineta steineri</name>
    <dbReference type="NCBI Taxonomy" id="433720"/>
    <lineage>
        <taxon>Eukaryota</taxon>
        <taxon>Metazoa</taxon>
        <taxon>Spiralia</taxon>
        <taxon>Gnathifera</taxon>
        <taxon>Rotifera</taxon>
        <taxon>Eurotatoria</taxon>
        <taxon>Bdelloidea</taxon>
        <taxon>Adinetida</taxon>
        <taxon>Adinetidae</taxon>
        <taxon>Adineta</taxon>
    </lineage>
</organism>
<dbReference type="EMBL" id="CAJNOE010000075">
    <property type="protein sequence ID" value="CAF0865821.1"/>
    <property type="molecule type" value="Genomic_DNA"/>
</dbReference>
<dbReference type="PROSITE" id="PS52027">
    <property type="entry name" value="ZF_C2HC_C3H"/>
    <property type="match status" value="5"/>
</dbReference>
<feature type="compositionally biased region" description="Low complexity" evidence="6">
    <location>
        <begin position="187"/>
        <end position="204"/>
    </location>
</feature>
<gene>
    <name evidence="8" type="ORF">IZO911_LOCUS10386</name>
</gene>
<feature type="compositionally biased region" description="Polar residues" evidence="6">
    <location>
        <begin position="394"/>
        <end position="405"/>
    </location>
</feature>
<proteinExistence type="predicted"/>
<feature type="compositionally biased region" description="Polar residues" evidence="6">
    <location>
        <begin position="16"/>
        <end position="27"/>
    </location>
</feature>
<keyword evidence="3 5" id="KW-0863">Zinc-finger</keyword>
<dbReference type="FunFam" id="3.30.160.60:FF:001258">
    <property type="entry name" value="Uncharacterized protein TCIL3000_10_13860"/>
    <property type="match status" value="1"/>
</dbReference>
<keyword evidence="4" id="KW-0862">Zinc</keyword>
<dbReference type="GO" id="GO:0008270">
    <property type="term" value="F:zinc ion binding"/>
    <property type="evidence" value="ECO:0007669"/>
    <property type="project" value="UniProtKB-KW"/>
</dbReference>
<dbReference type="PANTHER" id="PTHR13555">
    <property type="entry name" value="C2H2 ZINC FINGER CGI-62-RELATED"/>
    <property type="match status" value="1"/>
</dbReference>
<evidence type="ECO:0000256" key="6">
    <source>
        <dbReference type="SAM" id="MobiDB-lite"/>
    </source>
</evidence>
<dbReference type="PANTHER" id="PTHR13555:SF5">
    <property type="entry name" value="ZINC-FINGER OF A C2HC-TYPE"/>
    <property type="match status" value="1"/>
</dbReference>
<reference evidence="8" key="1">
    <citation type="submission" date="2021-02" db="EMBL/GenBank/DDBJ databases">
        <authorList>
            <person name="Nowell W R."/>
        </authorList>
    </citation>
    <scope>NUCLEOTIDE SEQUENCE</scope>
</reference>
<comment type="caution">
    <text evidence="8">The sequence shown here is derived from an EMBL/GenBank/DDBJ whole genome shotgun (WGS) entry which is preliminary data.</text>
</comment>
<evidence type="ECO:0000313" key="9">
    <source>
        <dbReference type="Proteomes" id="UP000663860"/>
    </source>
</evidence>
<feature type="region of interest" description="Disordered" evidence="6">
    <location>
        <begin position="184"/>
        <end position="237"/>
    </location>
</feature>
<feature type="region of interest" description="Disordered" evidence="6">
    <location>
        <begin position="301"/>
        <end position="327"/>
    </location>
</feature>
<evidence type="ECO:0000256" key="1">
    <source>
        <dbReference type="ARBA" id="ARBA00022723"/>
    </source>
</evidence>
<sequence length="530" mass="57717">MFGRPSVRPAGRPAASPNNRTTVNTGNGSMGRPQPVARGPPSRYEDESPPPQARNVGRQQKTTGGAGYGEYDHLYKNAPGGNGSPPAMPQSVLCYICGRKYGTQSIEIHEPQCLEKWHIENAKLPPNMRRPAPRKPDVHIGSGGNYSLDQINDAAYEASKSQLVPCPNCGRKFASDRIQVHQRSCKPGNAAKSIGAAAGPSSGPGRMGDRSLQQKGNASYDDFEGTPIASSSRGGGGGYETYEDNSYSGGSGGLYPCSLCSRKFASDRIQQHEAACRKAQKQRRVFDSTKQRIEGTEAASFFRKGKGAKGRNEPAKPQIPKSNWRQKHEDFIRAIRYAKQASSYEQAGGRLRDLPPPPPSYNPDYVQCPHCGRNYAPGVAERHIPKCVNIQNKPRPIQNSNRMGTQQQQQQQQRMGGPVGNGGRLRDLPPPPPSYNPDYVQCPHCGRNYAPGVAERHIPKCVNIQNKPRPIQNSNRMGTQQQQQQQQRMGGPVGNGSMRTPIANYGSSNGGFGNNAAPRPPNRSVRGGRY</sequence>